<dbReference type="GO" id="GO:0005737">
    <property type="term" value="C:cytoplasm"/>
    <property type="evidence" value="ECO:0007669"/>
    <property type="project" value="UniProtKB-SubCell"/>
</dbReference>
<evidence type="ECO:0000313" key="12">
    <source>
        <dbReference type="Proteomes" id="UP000327157"/>
    </source>
</evidence>
<evidence type="ECO:0000313" key="11">
    <source>
        <dbReference type="EMBL" id="KAB2630809.1"/>
    </source>
</evidence>
<reference evidence="11 12" key="3">
    <citation type="submission" date="2019-11" db="EMBL/GenBank/DDBJ databases">
        <title>A de novo genome assembly of a pear dwarfing rootstock.</title>
        <authorList>
            <person name="Wang F."/>
            <person name="Wang J."/>
            <person name="Li S."/>
            <person name="Zhang Y."/>
            <person name="Fang M."/>
            <person name="Ma L."/>
            <person name="Zhao Y."/>
            <person name="Jiang S."/>
        </authorList>
    </citation>
    <scope>NUCLEOTIDE SEQUENCE [LARGE SCALE GENOMIC DNA]</scope>
    <source>
        <strain evidence="11">S2</strain>
        <tissue evidence="11">Leaf</tissue>
    </source>
</reference>
<feature type="domain" description="Anamorsin C-terminal" evidence="10">
    <location>
        <begin position="54"/>
        <end position="82"/>
    </location>
</feature>
<comment type="cofactor">
    <cofactor evidence="1">
        <name>[4Fe-4S] cluster</name>
        <dbReference type="ChEBI" id="CHEBI:49883"/>
    </cofactor>
</comment>
<accession>A0A5N5HSQ2</accession>
<evidence type="ECO:0000259" key="10">
    <source>
        <dbReference type="Pfam" id="PF05093"/>
    </source>
</evidence>
<sequence>MANPASIKPVDLPKIELDDDGLIDEDSLLTEEDRKRPDLPVAVTIPSKPPCKKLEMCGFGDAFRCSACPVKGIPPFILDEKIWLDSNQSFSPTAVLLISPISSGIVTLKDAKKRMLFVALCVLLRVSLVWKQAIRYICRPSSVNQTARLVGAVCGMKFWRYLCTRAHTEVRFLAATGSATLIHVPTLRIQARPISLDMEKDRPKKLLMLYATQTGNAVEAAERVGREAERQRLLPGPPPFHEQVRRWLLSSRGGQRNCGGRC</sequence>
<dbReference type="PANTHER" id="PTHR13273:SF14">
    <property type="entry name" value="ANAMORSIN"/>
    <property type="match status" value="1"/>
</dbReference>
<keyword evidence="7" id="KW-0408">Iron</keyword>
<gene>
    <name evidence="11" type="ORF">D8674_008328</name>
</gene>
<evidence type="ECO:0000256" key="9">
    <source>
        <dbReference type="ARBA" id="ARBA00023128"/>
    </source>
</evidence>
<keyword evidence="5" id="KW-0963">Cytoplasm</keyword>
<dbReference type="GO" id="GO:0046872">
    <property type="term" value="F:metal ion binding"/>
    <property type="evidence" value="ECO:0007669"/>
    <property type="project" value="UniProtKB-KW"/>
</dbReference>
<proteinExistence type="inferred from homology"/>
<name>A0A5N5HSQ2_9ROSA</name>
<dbReference type="AlphaFoldDB" id="A0A5N5HSQ2"/>
<dbReference type="InterPro" id="IPR007785">
    <property type="entry name" value="Anamorsin"/>
</dbReference>
<reference evidence="11 12" key="1">
    <citation type="submission" date="2019-09" db="EMBL/GenBank/DDBJ databases">
        <authorList>
            <person name="Ou C."/>
        </authorList>
    </citation>
    <scope>NUCLEOTIDE SEQUENCE [LARGE SCALE GENOMIC DNA]</scope>
    <source>
        <strain evidence="11">S2</strain>
        <tissue evidence="11">Leaf</tissue>
    </source>
</reference>
<evidence type="ECO:0000256" key="8">
    <source>
        <dbReference type="ARBA" id="ARBA00023014"/>
    </source>
</evidence>
<protein>
    <submittedName>
        <fullName evidence="11">Anamorsin-like protein</fullName>
    </submittedName>
</protein>
<dbReference type="GO" id="GO:0051539">
    <property type="term" value="F:4 iron, 4 sulfur cluster binding"/>
    <property type="evidence" value="ECO:0007669"/>
    <property type="project" value="UniProtKB-KW"/>
</dbReference>
<dbReference type="GO" id="GO:0016226">
    <property type="term" value="P:iron-sulfur cluster assembly"/>
    <property type="evidence" value="ECO:0007669"/>
    <property type="project" value="InterPro"/>
</dbReference>
<keyword evidence="4" id="KW-0004">4Fe-4S</keyword>
<evidence type="ECO:0000256" key="5">
    <source>
        <dbReference type="ARBA" id="ARBA00022490"/>
    </source>
</evidence>
<dbReference type="EMBL" id="SMOL01000143">
    <property type="protein sequence ID" value="KAB2630809.1"/>
    <property type="molecule type" value="Genomic_DNA"/>
</dbReference>
<dbReference type="PANTHER" id="PTHR13273">
    <property type="entry name" value="ANAMORSIN"/>
    <property type="match status" value="1"/>
</dbReference>
<evidence type="ECO:0000256" key="4">
    <source>
        <dbReference type="ARBA" id="ARBA00022485"/>
    </source>
</evidence>
<keyword evidence="12" id="KW-1185">Reference proteome</keyword>
<comment type="subcellular location">
    <subcellularLocation>
        <location evidence="2">Cytoplasm</location>
    </subcellularLocation>
</comment>
<keyword evidence="9" id="KW-0496">Mitochondrion</keyword>
<evidence type="ECO:0000256" key="3">
    <source>
        <dbReference type="ARBA" id="ARBA00008169"/>
    </source>
</evidence>
<organism evidence="11 12">
    <name type="scientific">Pyrus ussuriensis x Pyrus communis</name>
    <dbReference type="NCBI Taxonomy" id="2448454"/>
    <lineage>
        <taxon>Eukaryota</taxon>
        <taxon>Viridiplantae</taxon>
        <taxon>Streptophyta</taxon>
        <taxon>Embryophyta</taxon>
        <taxon>Tracheophyta</taxon>
        <taxon>Spermatophyta</taxon>
        <taxon>Magnoliopsida</taxon>
        <taxon>eudicotyledons</taxon>
        <taxon>Gunneridae</taxon>
        <taxon>Pentapetalae</taxon>
        <taxon>rosids</taxon>
        <taxon>fabids</taxon>
        <taxon>Rosales</taxon>
        <taxon>Rosaceae</taxon>
        <taxon>Amygdaloideae</taxon>
        <taxon>Maleae</taxon>
        <taxon>Pyrus</taxon>
    </lineage>
</organism>
<keyword evidence="6" id="KW-0479">Metal-binding</keyword>
<comment type="similarity">
    <text evidence="3">Belongs to the anamorsin family.</text>
</comment>
<dbReference type="Pfam" id="PF05093">
    <property type="entry name" value="CIAPIN1"/>
    <property type="match status" value="1"/>
</dbReference>
<dbReference type="OrthoDB" id="1741716at2759"/>
<evidence type="ECO:0000256" key="1">
    <source>
        <dbReference type="ARBA" id="ARBA00001966"/>
    </source>
</evidence>
<evidence type="ECO:0000256" key="6">
    <source>
        <dbReference type="ARBA" id="ARBA00022723"/>
    </source>
</evidence>
<dbReference type="Proteomes" id="UP000327157">
    <property type="component" value="Chromosome 12"/>
</dbReference>
<comment type="caution">
    <text evidence="11">The sequence shown here is derived from an EMBL/GenBank/DDBJ whole genome shotgun (WGS) entry which is preliminary data.</text>
</comment>
<reference evidence="12" key="2">
    <citation type="submission" date="2019-10" db="EMBL/GenBank/DDBJ databases">
        <title>A de novo genome assembly of a pear dwarfing rootstock.</title>
        <authorList>
            <person name="Wang F."/>
            <person name="Wang J."/>
            <person name="Li S."/>
            <person name="Zhang Y."/>
            <person name="Fang M."/>
            <person name="Ma L."/>
            <person name="Zhao Y."/>
            <person name="Jiang S."/>
        </authorList>
    </citation>
    <scope>NUCLEOTIDE SEQUENCE [LARGE SCALE GENOMIC DNA]</scope>
</reference>
<evidence type="ECO:0000256" key="2">
    <source>
        <dbReference type="ARBA" id="ARBA00004496"/>
    </source>
</evidence>
<keyword evidence="8" id="KW-0411">Iron-sulfur</keyword>
<evidence type="ECO:0000256" key="7">
    <source>
        <dbReference type="ARBA" id="ARBA00023004"/>
    </source>
</evidence>
<dbReference type="InterPro" id="IPR046408">
    <property type="entry name" value="CIAPIN1"/>
</dbReference>